<sequence length="102" mass="12113">MLVEPYFRYNRYRYSINEECIDIREGYLFVKRNIVPIERLHKLEISKGPIDQIFHVAKVTVTTAGGDVTLRFLEEEKAEKIAENLQKRINEIVKEQREEDGE</sequence>
<protein>
    <submittedName>
        <fullName evidence="4">PH domain-containing protein</fullName>
    </submittedName>
</protein>
<organism evidence="4 5">
    <name type="scientific">Mediterraneibacter gnavus</name>
    <name type="common">Ruminococcus gnavus</name>
    <dbReference type="NCBI Taxonomy" id="33038"/>
    <lineage>
        <taxon>Bacteria</taxon>
        <taxon>Bacillati</taxon>
        <taxon>Bacillota</taxon>
        <taxon>Clostridia</taxon>
        <taxon>Lachnospirales</taxon>
        <taxon>Lachnospiraceae</taxon>
        <taxon>Mediterraneibacter</taxon>
    </lineage>
</organism>
<proteinExistence type="predicted"/>
<reference evidence="3" key="2">
    <citation type="submission" date="2023-01" db="EMBL/GenBank/DDBJ databases">
        <title>Human gut microbiome strain richness.</title>
        <authorList>
            <person name="Chen-Liaw A."/>
        </authorList>
    </citation>
    <scope>NUCLEOTIDE SEQUENCE</scope>
    <source>
        <strain evidence="3">1001217st1_A9_1001217B_191108</strain>
    </source>
</reference>
<keyword evidence="1" id="KW-0175">Coiled coil</keyword>
<dbReference type="PANTHER" id="PTHR34473:SF3">
    <property type="entry name" value="TRANSMEMBRANE PROTEIN-RELATED"/>
    <property type="match status" value="1"/>
</dbReference>
<dbReference type="PANTHER" id="PTHR34473">
    <property type="entry name" value="UPF0699 TRANSMEMBRANE PROTEIN YDBS"/>
    <property type="match status" value="1"/>
</dbReference>
<reference evidence="4" key="1">
    <citation type="submission" date="2022-12" db="EMBL/GenBank/DDBJ databases">
        <title>Genome of R. gnavus strain RSHDN_120.</title>
        <authorList>
            <person name="Abdugheni R."/>
        </authorList>
    </citation>
    <scope>NUCLEOTIDE SEQUENCE</scope>
    <source>
        <strain evidence="4">RSHDN_120</strain>
    </source>
</reference>
<feature type="domain" description="YdbS-like PH" evidence="2">
    <location>
        <begin position="9"/>
        <end position="85"/>
    </location>
</feature>
<evidence type="ECO:0000313" key="4">
    <source>
        <dbReference type="EMBL" id="MDE1202756.1"/>
    </source>
</evidence>
<dbReference type="RefSeq" id="WP_242987589.1">
    <property type="nucleotide sequence ID" value="NZ_CAXSNP010000001.1"/>
</dbReference>
<gene>
    <name evidence="4" type="ORF">O4N78_04050</name>
    <name evidence="3" type="ORF">PNU63_13485</name>
</gene>
<dbReference type="Proteomes" id="UP001149331">
    <property type="component" value="Unassembled WGS sequence"/>
</dbReference>
<evidence type="ECO:0000313" key="5">
    <source>
        <dbReference type="Proteomes" id="UP001149331"/>
    </source>
</evidence>
<dbReference type="AlphaFoldDB" id="A0AAP3WPE4"/>
<evidence type="ECO:0000259" key="2">
    <source>
        <dbReference type="Pfam" id="PF03703"/>
    </source>
</evidence>
<name>A0AAP3WPE4_MEDGN</name>
<dbReference type="InterPro" id="IPR005182">
    <property type="entry name" value="YdbS-like_PH"/>
</dbReference>
<feature type="coiled-coil region" evidence="1">
    <location>
        <begin position="75"/>
        <end position="102"/>
    </location>
</feature>
<dbReference type="Proteomes" id="UP001211731">
    <property type="component" value="Unassembled WGS sequence"/>
</dbReference>
<dbReference type="Pfam" id="PF03703">
    <property type="entry name" value="bPH_2"/>
    <property type="match status" value="1"/>
</dbReference>
<accession>A0AAP3WPE4</accession>
<dbReference type="EMBL" id="JAPZEG010000004">
    <property type="protein sequence ID" value="MDE1202756.1"/>
    <property type="molecule type" value="Genomic_DNA"/>
</dbReference>
<dbReference type="EMBL" id="JAQMLR010000015">
    <property type="protein sequence ID" value="MDB8739771.1"/>
    <property type="molecule type" value="Genomic_DNA"/>
</dbReference>
<evidence type="ECO:0000256" key="1">
    <source>
        <dbReference type="SAM" id="Coils"/>
    </source>
</evidence>
<comment type="caution">
    <text evidence="4">The sequence shown here is derived from an EMBL/GenBank/DDBJ whole genome shotgun (WGS) entry which is preliminary data.</text>
</comment>
<evidence type="ECO:0000313" key="3">
    <source>
        <dbReference type="EMBL" id="MDB8739771.1"/>
    </source>
</evidence>